<evidence type="ECO:0000256" key="1">
    <source>
        <dbReference type="ARBA" id="ARBA00006382"/>
    </source>
</evidence>
<sequence>MSHKILRALNPKGHCLLKRNFAFTQVAFKSDIAEILKEIRHIDRKKDDILRQKQVEQLINALHQDMMSKPLDQPLFIQAVEEVITSIKPFLVRNPKYLELIPLLCVPEQVHMFQVPWVDDNSLQRVNLGYRVQFNHALGPYKGGLRFHKSVDLSVVKFLGFEQIFKNALTGLPIGGGKGGADFDPKGKSQREIFKFCKSFMNQLIHYIGPDKDVPAGDIGVGAREIGYMYGHYNRLSKVFHGSMTGKGLGWGGSHLRPEATGYGLIYITDCHLKHKNDSLENKRCLVSGSGNVAQFAAEKLLHLKAKVLTMSDSNGTLYNVNGFTEKQLEALAKLKDKRMRCKDLVEVFPEIQYYENETPWTIKKEADLAFPCATQNEINRQDAVNLVEMKCKGVFEGANMPSSVRAIYTYMNNNIDYIPAKAANAGGVAVSCLEMAQNSARLVWKREKVDEMLKEIMQNIYVAISKKAEQLGHKGNLQLGANTVGFKRVADAMFQQGTVFRPDT</sequence>
<evidence type="ECO:0000256" key="2">
    <source>
        <dbReference type="ARBA" id="ARBA00011643"/>
    </source>
</evidence>
<dbReference type="PRINTS" id="PR00082">
    <property type="entry name" value="GLFDHDRGNASE"/>
</dbReference>
<dbReference type="SUPFAM" id="SSF51735">
    <property type="entry name" value="NAD(P)-binding Rossmann-fold domains"/>
    <property type="match status" value="1"/>
</dbReference>
<name>A0ABV2AI43_9EUKA</name>
<gene>
    <name evidence="7" type="ORF">MHBO_000917</name>
</gene>
<keyword evidence="3 4" id="KW-0560">Oxidoreductase</keyword>
<proteinExistence type="inferred from homology"/>
<dbReference type="EMBL" id="JBDODL010000185">
    <property type="protein sequence ID" value="MES1919043.1"/>
    <property type="molecule type" value="Genomic_DNA"/>
</dbReference>
<evidence type="ECO:0000313" key="8">
    <source>
        <dbReference type="Proteomes" id="UP001439008"/>
    </source>
</evidence>
<dbReference type="Gene3D" id="3.40.50.720">
    <property type="entry name" value="NAD(P)-binding Rossmann-like Domain"/>
    <property type="match status" value="1"/>
</dbReference>
<dbReference type="Proteomes" id="UP001439008">
    <property type="component" value="Unassembled WGS sequence"/>
</dbReference>
<comment type="subunit">
    <text evidence="2">Homohexamer.</text>
</comment>
<protein>
    <recommendedName>
        <fullName evidence="4">Glutamate dehydrogenase</fullName>
    </recommendedName>
</protein>
<dbReference type="Gene3D" id="1.10.285.10">
    <property type="entry name" value="Glutamate Dehydrogenase, chain A, domain 3"/>
    <property type="match status" value="2"/>
</dbReference>
<dbReference type="InterPro" id="IPR006095">
    <property type="entry name" value="Glu/Leu/Phe/Val/Trp_DH"/>
</dbReference>
<evidence type="ECO:0000313" key="7">
    <source>
        <dbReference type="EMBL" id="MES1919043.1"/>
    </source>
</evidence>
<dbReference type="PROSITE" id="PS00074">
    <property type="entry name" value="GLFV_DEHYDROGENASE"/>
    <property type="match status" value="1"/>
</dbReference>
<accession>A0ABV2AI43</accession>
<dbReference type="PIRSF" id="PIRSF000185">
    <property type="entry name" value="Glu_DH"/>
    <property type="match status" value="1"/>
</dbReference>
<evidence type="ECO:0000259" key="6">
    <source>
        <dbReference type="SMART" id="SM00839"/>
    </source>
</evidence>
<dbReference type="SUPFAM" id="SSF53223">
    <property type="entry name" value="Aminoacid dehydrogenase-like, N-terminal domain"/>
    <property type="match status" value="1"/>
</dbReference>
<dbReference type="InterPro" id="IPR014362">
    <property type="entry name" value="Glu_DH"/>
</dbReference>
<comment type="similarity">
    <text evidence="1 4 5">Belongs to the Glu/Leu/Phe/Val dehydrogenases family.</text>
</comment>
<evidence type="ECO:0000256" key="5">
    <source>
        <dbReference type="RuleBase" id="RU004417"/>
    </source>
</evidence>
<dbReference type="PANTHER" id="PTHR43571">
    <property type="entry name" value="NADP-SPECIFIC GLUTAMATE DEHYDROGENASE 1-RELATED"/>
    <property type="match status" value="1"/>
</dbReference>
<evidence type="ECO:0000256" key="3">
    <source>
        <dbReference type="ARBA" id="ARBA00023002"/>
    </source>
</evidence>
<organism evidence="7 8">
    <name type="scientific">Bonamia ostreae</name>
    <dbReference type="NCBI Taxonomy" id="126728"/>
    <lineage>
        <taxon>Eukaryota</taxon>
        <taxon>Sar</taxon>
        <taxon>Rhizaria</taxon>
        <taxon>Endomyxa</taxon>
        <taxon>Ascetosporea</taxon>
        <taxon>Haplosporida</taxon>
        <taxon>Bonamia</taxon>
    </lineage>
</organism>
<dbReference type="Gene3D" id="3.40.50.10860">
    <property type="entry name" value="Leucine Dehydrogenase, chain A, domain 1"/>
    <property type="match status" value="1"/>
</dbReference>
<dbReference type="PANTHER" id="PTHR43571:SF1">
    <property type="entry name" value="NADP-SPECIFIC GLUTAMATE DEHYDROGENASE 1-RELATED"/>
    <property type="match status" value="1"/>
</dbReference>
<dbReference type="InterPro" id="IPR033524">
    <property type="entry name" value="Glu/Leu/Phe/Val_DH_AS"/>
</dbReference>
<dbReference type="InterPro" id="IPR050724">
    <property type="entry name" value="Glu_Leu_Phe_Val_DH"/>
</dbReference>
<dbReference type="NCBIfam" id="NF006929">
    <property type="entry name" value="PRK09414.1"/>
    <property type="match status" value="1"/>
</dbReference>
<feature type="domain" description="Glutamate/phenylalanine/leucine/valine/L-tryptophan dehydrogenase C-terminal" evidence="6">
    <location>
        <begin position="254"/>
        <end position="498"/>
    </location>
</feature>
<dbReference type="InterPro" id="IPR006097">
    <property type="entry name" value="Glu/Leu/Phe/Val/Trp_DH_dimer"/>
</dbReference>
<dbReference type="InterPro" id="IPR036291">
    <property type="entry name" value="NAD(P)-bd_dom_sf"/>
</dbReference>
<keyword evidence="8" id="KW-1185">Reference proteome</keyword>
<dbReference type="Pfam" id="PF02812">
    <property type="entry name" value="ELFV_dehydrog_N"/>
    <property type="match status" value="1"/>
</dbReference>
<dbReference type="SMART" id="SM00839">
    <property type="entry name" value="ELFV_dehydrog"/>
    <property type="match status" value="1"/>
</dbReference>
<dbReference type="InterPro" id="IPR006096">
    <property type="entry name" value="Glu/Leu/Phe/Val/Trp_DH_C"/>
</dbReference>
<dbReference type="Pfam" id="PF00208">
    <property type="entry name" value="ELFV_dehydrog"/>
    <property type="match status" value="1"/>
</dbReference>
<dbReference type="InterPro" id="IPR046346">
    <property type="entry name" value="Aminoacid_DH-like_N_sf"/>
</dbReference>
<reference evidence="7 8" key="1">
    <citation type="journal article" date="2024" name="BMC Biol.">
        <title>Comparative genomics of Ascetosporea gives new insight into the evolutionary basis for animal parasitism in Rhizaria.</title>
        <authorList>
            <person name="Hiltunen Thoren M."/>
            <person name="Onut-Brannstrom I."/>
            <person name="Alfjorden A."/>
            <person name="Peckova H."/>
            <person name="Swords F."/>
            <person name="Hooper C."/>
            <person name="Holzer A.S."/>
            <person name="Bass D."/>
            <person name="Burki F."/>
        </authorList>
    </citation>
    <scope>NUCLEOTIDE SEQUENCE [LARGE SCALE GENOMIC DNA]</scope>
    <source>
        <strain evidence="7">20-A016</strain>
    </source>
</reference>
<evidence type="ECO:0000256" key="4">
    <source>
        <dbReference type="PIRNR" id="PIRNR000185"/>
    </source>
</evidence>
<comment type="caution">
    <text evidence="7">The sequence shown here is derived from an EMBL/GenBank/DDBJ whole genome shotgun (WGS) entry which is preliminary data.</text>
</comment>